<dbReference type="Proteomes" id="UP001500037">
    <property type="component" value="Unassembled WGS sequence"/>
</dbReference>
<feature type="signal peptide" evidence="2">
    <location>
        <begin position="1"/>
        <end position="20"/>
    </location>
</feature>
<dbReference type="SUPFAM" id="SSF51445">
    <property type="entry name" value="(Trans)glycosidases"/>
    <property type="match status" value="1"/>
</dbReference>
<protein>
    <recommendedName>
        <fullName evidence="3">Glycoside-hydrolase family GH114 TIM-barrel domain-containing protein</fullName>
    </recommendedName>
</protein>
<feature type="chain" id="PRO_5045945805" description="Glycoside-hydrolase family GH114 TIM-barrel domain-containing protein" evidence="2">
    <location>
        <begin position="21"/>
        <end position="345"/>
    </location>
</feature>
<feature type="compositionally biased region" description="Low complexity" evidence="1">
    <location>
        <begin position="97"/>
        <end position="114"/>
    </location>
</feature>
<organism evidence="4 5">
    <name type="scientific">Kitasatospora nipponensis</name>
    <dbReference type="NCBI Taxonomy" id="258049"/>
    <lineage>
        <taxon>Bacteria</taxon>
        <taxon>Bacillati</taxon>
        <taxon>Actinomycetota</taxon>
        <taxon>Actinomycetes</taxon>
        <taxon>Kitasatosporales</taxon>
        <taxon>Streptomycetaceae</taxon>
        <taxon>Kitasatospora</taxon>
    </lineage>
</organism>
<dbReference type="PANTHER" id="PTHR35273">
    <property type="entry name" value="ALPHA-1,4 POLYGALACTOSAMINIDASE, PUTATIVE (AFU_ORTHOLOGUE AFUA_3G07890)-RELATED"/>
    <property type="match status" value="1"/>
</dbReference>
<feature type="domain" description="Glycoside-hydrolase family GH114 TIM-barrel" evidence="3">
    <location>
        <begin position="124"/>
        <end position="341"/>
    </location>
</feature>
<evidence type="ECO:0000313" key="4">
    <source>
        <dbReference type="EMBL" id="GAA1269957.1"/>
    </source>
</evidence>
<evidence type="ECO:0000256" key="2">
    <source>
        <dbReference type="SAM" id="SignalP"/>
    </source>
</evidence>
<dbReference type="Gene3D" id="3.20.20.70">
    <property type="entry name" value="Aldolase class I"/>
    <property type="match status" value="1"/>
</dbReference>
<name>A0ABP4HLU0_9ACTN</name>
<dbReference type="InterPro" id="IPR004352">
    <property type="entry name" value="GH114_TIM-barrel"/>
</dbReference>
<keyword evidence="2" id="KW-0732">Signal</keyword>
<comment type="caution">
    <text evidence="4">The sequence shown here is derived from an EMBL/GenBank/DDBJ whole genome shotgun (WGS) entry which is preliminary data.</text>
</comment>
<feature type="region of interest" description="Disordered" evidence="1">
    <location>
        <begin position="22"/>
        <end position="118"/>
    </location>
</feature>
<reference evidence="5" key="1">
    <citation type="journal article" date="2019" name="Int. J. Syst. Evol. Microbiol.">
        <title>The Global Catalogue of Microorganisms (GCM) 10K type strain sequencing project: providing services to taxonomists for standard genome sequencing and annotation.</title>
        <authorList>
            <consortium name="The Broad Institute Genomics Platform"/>
            <consortium name="The Broad Institute Genome Sequencing Center for Infectious Disease"/>
            <person name="Wu L."/>
            <person name="Ma J."/>
        </authorList>
    </citation>
    <scope>NUCLEOTIDE SEQUENCE [LARGE SCALE GENOMIC DNA]</scope>
    <source>
        <strain evidence="5">JCM 13004</strain>
    </source>
</reference>
<sequence>MTRRTAVLLAALTLSTTLLATACGSSGDSDSDQLDPAPAASDSATPGTDSPTPSASDSASASASPSATAGSSAPGSPDGSPKAPGSAPATTGGGPGTTAPGTTTPTGSAPVTGAYWHPTPGQAWQWQLSGTVDQSVNAPVYDIDGFENDASVVAALHAKGRKVVCYINAGSWEDFRPDAAAFPASVRGSGNGWKGEKWFDIRQVDVLRPLLGKRFDMCKEKGFDAVEPDLMDAYANNSGFPVTADQQLTYNRMIAQLAHERGMGVALKNDLDQIPALVGDFDFAVNEQCAEYQECDKLTPFIKAGKAVLHVEYSVPTNQFCAQSNQLDLSSMEKHLELDAWRQTC</sequence>
<dbReference type="PROSITE" id="PS51257">
    <property type="entry name" value="PROKAR_LIPOPROTEIN"/>
    <property type="match status" value="1"/>
</dbReference>
<keyword evidence="5" id="KW-1185">Reference proteome</keyword>
<dbReference type="Pfam" id="PF03537">
    <property type="entry name" value="Glyco_hydro_114"/>
    <property type="match status" value="1"/>
</dbReference>
<evidence type="ECO:0000259" key="3">
    <source>
        <dbReference type="Pfam" id="PF03537"/>
    </source>
</evidence>
<proteinExistence type="predicted"/>
<evidence type="ECO:0000313" key="5">
    <source>
        <dbReference type="Proteomes" id="UP001500037"/>
    </source>
</evidence>
<dbReference type="EMBL" id="BAAALF010000205">
    <property type="protein sequence ID" value="GAA1269957.1"/>
    <property type="molecule type" value="Genomic_DNA"/>
</dbReference>
<accession>A0ABP4HLU0</accession>
<gene>
    <name evidence="4" type="ORF">GCM10009665_67950</name>
</gene>
<dbReference type="PANTHER" id="PTHR35273:SF2">
    <property type="entry name" value="ALPHA-GALACTOSIDASE"/>
    <property type="match status" value="1"/>
</dbReference>
<dbReference type="InterPro" id="IPR013785">
    <property type="entry name" value="Aldolase_TIM"/>
</dbReference>
<evidence type="ECO:0000256" key="1">
    <source>
        <dbReference type="SAM" id="MobiDB-lite"/>
    </source>
</evidence>
<dbReference type="InterPro" id="IPR017853">
    <property type="entry name" value="GH"/>
</dbReference>
<feature type="compositionally biased region" description="Low complexity" evidence="1">
    <location>
        <begin position="22"/>
        <end position="90"/>
    </location>
</feature>
<dbReference type="RefSeq" id="WP_344446026.1">
    <property type="nucleotide sequence ID" value="NZ_BAAALF010000205.1"/>
</dbReference>